<sequence length="45" mass="4256">MHPATSRSASAGWRGAVTGIALVVAATAVLGLVALGVAALAAGLR</sequence>
<keyword evidence="3" id="KW-1185">Reference proteome</keyword>
<keyword evidence="1" id="KW-0812">Transmembrane</keyword>
<dbReference type="Proteomes" id="UP000650511">
    <property type="component" value="Unassembled WGS sequence"/>
</dbReference>
<dbReference type="EMBL" id="BMHA01000013">
    <property type="protein sequence ID" value="GGI08915.1"/>
    <property type="molecule type" value="Genomic_DNA"/>
</dbReference>
<dbReference type="AlphaFoldDB" id="A0A8J3EVV6"/>
<accession>A0A8J3EVV6</accession>
<keyword evidence="1" id="KW-0472">Membrane</keyword>
<organism evidence="2 3">
    <name type="scientific">Egicoccus halophilus</name>
    <dbReference type="NCBI Taxonomy" id="1670830"/>
    <lineage>
        <taxon>Bacteria</taxon>
        <taxon>Bacillati</taxon>
        <taxon>Actinomycetota</taxon>
        <taxon>Nitriliruptoria</taxon>
        <taxon>Egicoccales</taxon>
        <taxon>Egicoccaceae</taxon>
        <taxon>Egicoccus</taxon>
    </lineage>
</organism>
<evidence type="ECO:0000256" key="1">
    <source>
        <dbReference type="SAM" id="Phobius"/>
    </source>
</evidence>
<reference evidence="2" key="2">
    <citation type="submission" date="2020-09" db="EMBL/GenBank/DDBJ databases">
        <authorList>
            <person name="Sun Q."/>
            <person name="Zhou Y."/>
        </authorList>
    </citation>
    <scope>NUCLEOTIDE SEQUENCE</scope>
    <source>
        <strain evidence="2">CGMCC 1.14988</strain>
    </source>
</reference>
<name>A0A8J3EVV6_9ACTN</name>
<reference evidence="2" key="1">
    <citation type="journal article" date="2014" name="Int. J. Syst. Evol. Microbiol.">
        <title>Complete genome sequence of Corynebacterium casei LMG S-19264T (=DSM 44701T), isolated from a smear-ripened cheese.</title>
        <authorList>
            <consortium name="US DOE Joint Genome Institute (JGI-PGF)"/>
            <person name="Walter F."/>
            <person name="Albersmeier A."/>
            <person name="Kalinowski J."/>
            <person name="Ruckert C."/>
        </authorList>
    </citation>
    <scope>NUCLEOTIDE SEQUENCE</scope>
    <source>
        <strain evidence="2">CGMCC 1.14988</strain>
    </source>
</reference>
<gene>
    <name evidence="2" type="ORF">GCM10011354_31470</name>
</gene>
<protein>
    <submittedName>
        <fullName evidence="2">Uncharacterized protein</fullName>
    </submittedName>
</protein>
<comment type="caution">
    <text evidence="2">The sequence shown here is derived from an EMBL/GenBank/DDBJ whole genome shotgun (WGS) entry which is preliminary data.</text>
</comment>
<dbReference type="RefSeq" id="WP_165403831.1">
    <property type="nucleotide sequence ID" value="NZ_BMHA01000013.1"/>
</dbReference>
<feature type="transmembrane region" description="Helical" evidence="1">
    <location>
        <begin position="20"/>
        <end position="44"/>
    </location>
</feature>
<proteinExistence type="predicted"/>
<evidence type="ECO:0000313" key="2">
    <source>
        <dbReference type="EMBL" id="GGI08915.1"/>
    </source>
</evidence>
<keyword evidence="1" id="KW-1133">Transmembrane helix</keyword>
<evidence type="ECO:0000313" key="3">
    <source>
        <dbReference type="Proteomes" id="UP000650511"/>
    </source>
</evidence>